<dbReference type="Pfam" id="PF00788">
    <property type="entry name" value="RA"/>
    <property type="match status" value="2"/>
</dbReference>
<feature type="domain" description="DAGKc" evidence="15">
    <location>
        <begin position="541"/>
        <end position="679"/>
    </location>
</feature>
<dbReference type="InterPro" id="IPR000756">
    <property type="entry name" value="Diacylglycerol_kin_accessory"/>
</dbReference>
<evidence type="ECO:0000259" key="16">
    <source>
        <dbReference type="PROSITE" id="PS50200"/>
    </source>
</evidence>
<dbReference type="CDD" id="cd17111">
    <property type="entry name" value="RA1_DAGK-theta"/>
    <property type="match status" value="1"/>
</dbReference>
<dbReference type="InterPro" id="IPR037607">
    <property type="entry name" value="DGK"/>
</dbReference>
<evidence type="ECO:0000259" key="15">
    <source>
        <dbReference type="PROSITE" id="PS50146"/>
    </source>
</evidence>
<keyword evidence="8" id="KW-0863">Zinc-finger</keyword>
<feature type="domain" description="Phorbol-ester/DAG-type" evidence="14">
    <location>
        <begin position="6"/>
        <end position="57"/>
    </location>
</feature>
<dbReference type="SUPFAM" id="SSF111331">
    <property type="entry name" value="NAD kinase/diacylglycerol kinase-like"/>
    <property type="match status" value="1"/>
</dbReference>
<gene>
    <name evidence="17" type="primary">Dgkq</name>
</gene>
<evidence type="ECO:0000256" key="4">
    <source>
        <dbReference type="ARBA" id="ARBA00022679"/>
    </source>
</evidence>
<feature type="domain" description="Phorbol-ester/DAG-type" evidence="14">
    <location>
        <begin position="138"/>
        <end position="189"/>
    </location>
</feature>
<dbReference type="PROSITE" id="PS50146">
    <property type="entry name" value="DAGK"/>
    <property type="match status" value="1"/>
</dbReference>
<dbReference type="Pfam" id="PF00130">
    <property type="entry name" value="C1_1"/>
    <property type="match status" value="2"/>
</dbReference>
<evidence type="ECO:0000256" key="9">
    <source>
        <dbReference type="ARBA" id="ARBA00022777"/>
    </source>
</evidence>
<evidence type="ECO:0000256" key="6">
    <source>
        <dbReference type="ARBA" id="ARBA00022737"/>
    </source>
</evidence>
<evidence type="ECO:0000313" key="17">
    <source>
        <dbReference type="EMBL" id="MBW18008.1"/>
    </source>
</evidence>
<dbReference type="InterPro" id="IPR017438">
    <property type="entry name" value="ATP-NAD_kinase_N"/>
</dbReference>
<evidence type="ECO:0000256" key="3">
    <source>
        <dbReference type="ARBA" id="ARBA00009280"/>
    </source>
</evidence>
<dbReference type="InterPro" id="IPR002219">
    <property type="entry name" value="PKC_DAG/PE"/>
</dbReference>
<dbReference type="SMART" id="SM00109">
    <property type="entry name" value="C1"/>
    <property type="match status" value="3"/>
</dbReference>
<dbReference type="GO" id="GO:0005524">
    <property type="term" value="F:ATP binding"/>
    <property type="evidence" value="ECO:0007669"/>
    <property type="project" value="UniProtKB-KW"/>
</dbReference>
<evidence type="ECO:0000256" key="5">
    <source>
        <dbReference type="ARBA" id="ARBA00022723"/>
    </source>
</evidence>
<evidence type="ECO:0000256" key="2">
    <source>
        <dbReference type="ARBA" id="ARBA00004370"/>
    </source>
</evidence>
<keyword evidence="10" id="KW-0862">Zinc</keyword>
<evidence type="ECO:0000256" key="7">
    <source>
        <dbReference type="ARBA" id="ARBA00022741"/>
    </source>
</evidence>
<evidence type="ECO:0000256" key="10">
    <source>
        <dbReference type="ARBA" id="ARBA00022833"/>
    </source>
</evidence>
<evidence type="ECO:0000256" key="8">
    <source>
        <dbReference type="ARBA" id="ARBA00022771"/>
    </source>
</evidence>
<dbReference type="InterPro" id="IPR001206">
    <property type="entry name" value="Diacylglycerol_kinase_cat_dom"/>
</dbReference>
<dbReference type="Gene3D" id="2.60.200.40">
    <property type="match status" value="1"/>
</dbReference>
<dbReference type="CDD" id="cd20804">
    <property type="entry name" value="C1_DGKtheta_typeV_rpt2"/>
    <property type="match status" value="1"/>
</dbReference>
<dbReference type="CDD" id="cd20803">
    <property type="entry name" value="C1_DGKtheta_typeV_rpt1"/>
    <property type="match status" value="1"/>
</dbReference>
<dbReference type="FunFam" id="2.60.200.40:FF:000004">
    <property type="entry name" value="Diacylglycerol kinase"/>
    <property type="match status" value="1"/>
</dbReference>
<reference evidence="17" key="1">
    <citation type="submission" date="2017-10" db="EMBL/GenBank/DDBJ databases">
        <title>Transcriptome Assembly of Sugarcane Aphid Adults.</title>
        <authorList>
            <person name="Scully E.D."/>
            <person name="Palmer N.A."/>
            <person name="Geib S.M."/>
            <person name="Sarath G."/>
            <person name="Sattler S.E."/>
        </authorList>
    </citation>
    <scope>NUCLEOTIDE SEQUENCE</scope>
    <source>
        <tissue evidence="17">Whole body</tissue>
    </source>
</reference>
<keyword evidence="12" id="KW-0472">Membrane</keyword>
<dbReference type="PROSITE" id="PS50200">
    <property type="entry name" value="RA"/>
    <property type="match status" value="1"/>
</dbReference>
<dbReference type="Gene3D" id="3.40.50.10330">
    <property type="entry name" value="Probable inorganic polyphosphate/atp-NAD kinase, domain 1"/>
    <property type="match status" value="1"/>
</dbReference>
<dbReference type="Gene3D" id="3.30.60.20">
    <property type="match status" value="2"/>
</dbReference>
<evidence type="ECO:0000256" key="11">
    <source>
        <dbReference type="ARBA" id="ARBA00022840"/>
    </source>
</evidence>
<dbReference type="PANTHER" id="PTHR11255">
    <property type="entry name" value="DIACYLGLYCEROL KINASE"/>
    <property type="match status" value="1"/>
</dbReference>
<dbReference type="InterPro" id="IPR016064">
    <property type="entry name" value="NAD/diacylglycerol_kinase_sf"/>
</dbReference>
<dbReference type="PROSITE" id="PS00479">
    <property type="entry name" value="ZF_DAG_PE_1"/>
    <property type="match status" value="2"/>
</dbReference>
<name>A0A2H8TXW9_9HEMI</name>
<organism evidence="17">
    <name type="scientific">Melanaphis sacchari</name>
    <dbReference type="NCBI Taxonomy" id="742174"/>
    <lineage>
        <taxon>Eukaryota</taxon>
        <taxon>Metazoa</taxon>
        <taxon>Ecdysozoa</taxon>
        <taxon>Arthropoda</taxon>
        <taxon>Hexapoda</taxon>
        <taxon>Insecta</taxon>
        <taxon>Pterygota</taxon>
        <taxon>Neoptera</taxon>
        <taxon>Paraneoptera</taxon>
        <taxon>Hemiptera</taxon>
        <taxon>Sternorrhyncha</taxon>
        <taxon>Aphidomorpha</taxon>
        <taxon>Aphidoidea</taxon>
        <taxon>Aphididae</taxon>
        <taxon>Aphidini</taxon>
        <taxon>Melanaphis</taxon>
    </lineage>
</organism>
<sequence length="916" mass="102793">MADCRGHVFTKKTFHLPAYCHNCTNLLWGVVTQGNFCTVCNYIAHESCLKKPGISPCHSLAASLIKNPVSHCWSEPEKIKNQRCCNVCRKRIDGRTFSVTCEICHYYTHVDCIPSAVADCKETATYHPGKLLDSMHHEHHWREGNLRPGAVCYACAKQCWTTDCLAGFRCEWCGITAHATCRSQISYECDFGILGPIYLPPHAVSIPRTEVPMESIIGVQVRRKEKATPRSISIELNSAESKTKNIEDEEMYEVEKNKEDKNEEFVKVYDGDASYLKHRSFTVKVPKAVKTETLISTILQSLNISQSAENFYLTDAYGLNETILEDPEPINNVTRLGGKKPAVFLRLKQDSHGGLVRVYPGRLQTDIPFCVVSVDRQTTAKDLIVESLARFGFTSHNSTDYRLSQLLLEHGVTERVLDFDEKPLDIIKHIGQESLRQMELMRFYLQLKQDPHGPNIALFVGNLPTNLSQRLYENILMTFLGKDCKFETIGPIYYEYGSLVIMYNDTKTAVNAMYLLRGAEYEHKHLLVMLLPNIDPVMVPAETQPLLVFVNVKSGGCQGLSLISSFRKLLNPYQVFDLGNGGPLPGLYVFRHIRDYKILVCGGDGTIGWVLQCLDNVGQDSECSSPPCAIVPLGTGNDLARVLKWGAGYNGSDEPIQLLEDVIEAEKIRLDRWTVVIHHEDRADGRPIHVPNSVGMSEDNTQIFVMNNYFGIGIDADLCLAFHKAREKNPERFNSRIGNKIEYLNVGLRKIIHPPCKNLQHGVRLEVDGKLVVLPQLEGLIILNILSWGSGAKPWGRNCNEEQFSTPNHWDGMLEVVAVSGVVHLGQIQTGLRYAKRISQGGHIKIHLTNEVPVQIDGEPWVQGPGELVILKSALKATMLKKVKRTERKQTSRTRAVRYMANLQAVASVNGSENEN</sequence>
<dbReference type="Pfam" id="PF00781">
    <property type="entry name" value="DAGK_cat"/>
    <property type="match status" value="1"/>
</dbReference>
<dbReference type="InterPro" id="IPR000159">
    <property type="entry name" value="RA_dom"/>
</dbReference>
<dbReference type="SUPFAM" id="SSF57889">
    <property type="entry name" value="Cysteine-rich domain"/>
    <property type="match status" value="3"/>
</dbReference>
<dbReference type="FunFam" id="3.40.50.10330:FF:000011">
    <property type="entry name" value="Diacylglycerol kinase"/>
    <property type="match status" value="1"/>
</dbReference>
<keyword evidence="5" id="KW-0479">Metal-binding</keyword>
<evidence type="ECO:0000259" key="14">
    <source>
        <dbReference type="PROSITE" id="PS50081"/>
    </source>
</evidence>
<keyword evidence="4 13" id="KW-0808">Transferase</keyword>
<dbReference type="SMART" id="SM00046">
    <property type="entry name" value="DAGKc"/>
    <property type="match status" value="1"/>
</dbReference>
<comment type="similarity">
    <text evidence="3 13">Belongs to the eukaryotic diacylglycerol kinase family.</text>
</comment>
<dbReference type="PANTHER" id="PTHR11255:SF54">
    <property type="entry name" value="DIACYLGLYCEROL KINASE THETA"/>
    <property type="match status" value="1"/>
</dbReference>
<keyword evidence="11 13" id="KW-0067">ATP-binding</keyword>
<dbReference type="EC" id="2.7.1.107" evidence="13"/>
<evidence type="ECO:0000256" key="12">
    <source>
        <dbReference type="ARBA" id="ARBA00023136"/>
    </source>
</evidence>
<comment type="catalytic activity">
    <reaction evidence="1 13">
        <text>a 1,2-diacyl-sn-glycerol + ATP = a 1,2-diacyl-sn-glycero-3-phosphate + ADP + H(+)</text>
        <dbReference type="Rhea" id="RHEA:10272"/>
        <dbReference type="ChEBI" id="CHEBI:15378"/>
        <dbReference type="ChEBI" id="CHEBI:17815"/>
        <dbReference type="ChEBI" id="CHEBI:30616"/>
        <dbReference type="ChEBI" id="CHEBI:58608"/>
        <dbReference type="ChEBI" id="CHEBI:456216"/>
        <dbReference type="EC" id="2.7.1.107"/>
    </reaction>
</comment>
<feature type="domain" description="Phorbol-ester/DAG-type" evidence="14">
    <location>
        <begin position="70"/>
        <end position="120"/>
    </location>
</feature>
<dbReference type="InterPro" id="IPR046349">
    <property type="entry name" value="C1-like_sf"/>
</dbReference>
<dbReference type="OrthoDB" id="242257at2759"/>
<feature type="domain" description="Ras-associating" evidence="16">
    <location>
        <begin position="352"/>
        <end position="450"/>
    </location>
</feature>
<dbReference type="InterPro" id="IPR029071">
    <property type="entry name" value="Ubiquitin-like_domsf"/>
</dbReference>
<dbReference type="Pfam" id="PF24099">
    <property type="entry name" value="RBD_DGKtheta"/>
    <property type="match status" value="1"/>
</dbReference>
<evidence type="ECO:0000256" key="1">
    <source>
        <dbReference type="ARBA" id="ARBA00001383"/>
    </source>
</evidence>
<dbReference type="Gene3D" id="3.10.20.90">
    <property type="entry name" value="Phosphatidylinositol 3-kinase Catalytic Subunit, Chain A, domain 1"/>
    <property type="match status" value="1"/>
</dbReference>
<dbReference type="SUPFAM" id="SSF54236">
    <property type="entry name" value="Ubiquitin-like"/>
    <property type="match status" value="1"/>
</dbReference>
<dbReference type="SMART" id="SM00314">
    <property type="entry name" value="RA"/>
    <property type="match status" value="2"/>
</dbReference>
<evidence type="ECO:0000256" key="13">
    <source>
        <dbReference type="RuleBase" id="RU361128"/>
    </source>
</evidence>
<dbReference type="Pfam" id="PF00609">
    <property type="entry name" value="DAGK_acc"/>
    <property type="match status" value="1"/>
</dbReference>
<dbReference type="EMBL" id="GFXV01006203">
    <property type="protein sequence ID" value="MBW18008.1"/>
    <property type="molecule type" value="Transcribed_RNA"/>
</dbReference>
<proteinExistence type="inferred from homology"/>
<dbReference type="InterPro" id="IPR056392">
    <property type="entry name" value="DGKtheta_RBD"/>
</dbReference>
<dbReference type="CDD" id="cd20854">
    <property type="entry name" value="C1_DGKtheta_typeV_rpt3"/>
    <property type="match status" value="1"/>
</dbReference>
<dbReference type="GO" id="GO:0004143">
    <property type="term" value="F:ATP-dependent diacylglycerol kinase activity"/>
    <property type="evidence" value="ECO:0007669"/>
    <property type="project" value="UniProtKB-EC"/>
</dbReference>
<dbReference type="GO" id="GO:0008270">
    <property type="term" value="F:zinc ion binding"/>
    <property type="evidence" value="ECO:0007669"/>
    <property type="project" value="UniProtKB-KW"/>
</dbReference>
<keyword evidence="6" id="KW-0677">Repeat</keyword>
<comment type="subcellular location">
    <subcellularLocation>
        <location evidence="2">Membrane</location>
    </subcellularLocation>
</comment>
<protein>
    <recommendedName>
        <fullName evidence="13">Diacylglycerol kinase</fullName>
        <shortName evidence="13">DAG kinase</shortName>
        <ecNumber evidence="13">2.7.1.107</ecNumber>
    </recommendedName>
</protein>
<dbReference type="SMART" id="SM00045">
    <property type="entry name" value="DAGKa"/>
    <property type="match status" value="1"/>
</dbReference>
<accession>A0A2H8TXW9</accession>
<dbReference type="GO" id="GO:0007200">
    <property type="term" value="P:phospholipase C-activating G protein-coupled receptor signaling pathway"/>
    <property type="evidence" value="ECO:0007669"/>
    <property type="project" value="InterPro"/>
</dbReference>
<dbReference type="AlphaFoldDB" id="A0A2H8TXW9"/>
<dbReference type="PROSITE" id="PS50081">
    <property type="entry name" value="ZF_DAG_PE_2"/>
    <property type="match status" value="3"/>
</dbReference>
<keyword evidence="9 13" id="KW-0418">Kinase</keyword>
<dbReference type="GO" id="GO:0016020">
    <property type="term" value="C:membrane"/>
    <property type="evidence" value="ECO:0007669"/>
    <property type="project" value="UniProtKB-SubCell"/>
</dbReference>
<keyword evidence="7 13" id="KW-0547">Nucleotide-binding</keyword>